<accession>A0A6B1DRL7</accession>
<keyword evidence="2 3" id="KW-0413">Isomerase</keyword>
<evidence type="ECO:0000313" key="3">
    <source>
        <dbReference type="EMBL" id="MYD89465.1"/>
    </source>
</evidence>
<comment type="caution">
    <text evidence="3">The sequence shown here is derived from an EMBL/GenBank/DDBJ whole genome shotgun (WGS) entry which is preliminary data.</text>
</comment>
<dbReference type="GO" id="GO:0016853">
    <property type="term" value="F:isomerase activity"/>
    <property type="evidence" value="ECO:0007669"/>
    <property type="project" value="UniProtKB-KW"/>
</dbReference>
<dbReference type="Pfam" id="PF07221">
    <property type="entry name" value="GlcNAc_2-epim"/>
    <property type="match status" value="1"/>
</dbReference>
<dbReference type="InterPro" id="IPR012341">
    <property type="entry name" value="6hp_glycosidase-like_sf"/>
</dbReference>
<comment type="similarity">
    <text evidence="1">Belongs to the N-acylglucosamine 2-epimerase family.</text>
</comment>
<dbReference type="Gene3D" id="1.50.10.10">
    <property type="match status" value="1"/>
</dbReference>
<dbReference type="SUPFAM" id="SSF48208">
    <property type="entry name" value="Six-hairpin glycosidases"/>
    <property type="match status" value="1"/>
</dbReference>
<proteinExistence type="inferred from homology"/>
<dbReference type="GO" id="GO:0005975">
    <property type="term" value="P:carbohydrate metabolic process"/>
    <property type="evidence" value="ECO:0007669"/>
    <property type="project" value="InterPro"/>
</dbReference>
<evidence type="ECO:0000256" key="1">
    <source>
        <dbReference type="ARBA" id="ARBA00008558"/>
    </source>
</evidence>
<sequence length="396" mass="46057">MSYRDPEFLRLQMRSIISFYHPVCLDRELGGYINQLRDDGTVFDRWTKHLVGTCRFIYIYSLAALVWNQAEHREAAVHGLRFLQERHRQPDGGFAWELKGLEVADGTRQCYGHAFVLLAAAGATKAGLQGASSLIDEVFNLLENRFWEAEARLYVDEIDANDWNSIAPYRGQNANMHMCEAMLAAFEATGQDRFLARSHLLAKRICLDLADRADGLIWEHYRTDWTHDWDYNRDNSSDMFRPYGYLSGHFAEWAKLLLILERYRPEDWMLERARLLFDAAVDRCWDHEGGGMHYTFAPDGRILDSDRYYWVLSEVFAAAALLGLRTGEERYWTWYDEAWRYSEAHFIDHEHGGWYRILDADNNKYDDLKSPAAKTDYHPLSACYETLVALDLAANA</sequence>
<dbReference type="InterPro" id="IPR008928">
    <property type="entry name" value="6-hairpin_glycosidase_sf"/>
</dbReference>
<evidence type="ECO:0000256" key="2">
    <source>
        <dbReference type="ARBA" id="ARBA00023235"/>
    </source>
</evidence>
<name>A0A6B1DRL7_9CHLR</name>
<protein>
    <submittedName>
        <fullName evidence="3">AGE family epimerase/isomerase</fullName>
    </submittedName>
</protein>
<dbReference type="AlphaFoldDB" id="A0A6B1DRL7"/>
<dbReference type="EMBL" id="VXPY01000023">
    <property type="protein sequence ID" value="MYD89465.1"/>
    <property type="molecule type" value="Genomic_DNA"/>
</dbReference>
<reference evidence="3" key="1">
    <citation type="submission" date="2019-09" db="EMBL/GenBank/DDBJ databases">
        <title>Characterisation of the sponge microbiome using genome-centric metagenomics.</title>
        <authorList>
            <person name="Engelberts J.P."/>
            <person name="Robbins S.J."/>
            <person name="De Goeij J.M."/>
            <person name="Aranda M."/>
            <person name="Bell S.C."/>
            <person name="Webster N.S."/>
        </authorList>
    </citation>
    <scope>NUCLEOTIDE SEQUENCE</scope>
    <source>
        <strain evidence="3">SB0662_bin_9</strain>
    </source>
</reference>
<dbReference type="InterPro" id="IPR034116">
    <property type="entry name" value="AGE_dom"/>
</dbReference>
<gene>
    <name evidence="3" type="ORF">F4Y08_03870</name>
</gene>
<dbReference type="PANTHER" id="PTHR15108">
    <property type="entry name" value="N-ACYLGLUCOSAMINE-2-EPIMERASE"/>
    <property type="match status" value="1"/>
</dbReference>
<dbReference type="InterPro" id="IPR010819">
    <property type="entry name" value="AGE/CE"/>
</dbReference>
<organism evidence="3">
    <name type="scientific">Caldilineaceae bacterium SB0662_bin_9</name>
    <dbReference type="NCBI Taxonomy" id="2605258"/>
    <lineage>
        <taxon>Bacteria</taxon>
        <taxon>Bacillati</taxon>
        <taxon>Chloroflexota</taxon>
        <taxon>Caldilineae</taxon>
        <taxon>Caldilineales</taxon>
        <taxon>Caldilineaceae</taxon>
    </lineage>
</organism>
<dbReference type="CDD" id="cd00249">
    <property type="entry name" value="AGE"/>
    <property type="match status" value="1"/>
</dbReference>